<dbReference type="Pfam" id="PF00001">
    <property type="entry name" value="7tm_1"/>
    <property type="match status" value="1"/>
</dbReference>
<dbReference type="InterPro" id="IPR000276">
    <property type="entry name" value="GPCR_Rhodpsn"/>
</dbReference>
<evidence type="ECO:0000256" key="5">
    <source>
        <dbReference type="ARBA" id="ARBA00023136"/>
    </source>
</evidence>
<feature type="signal peptide" evidence="11">
    <location>
        <begin position="1"/>
        <end position="28"/>
    </location>
</feature>
<keyword evidence="7 8" id="KW-0807">Transducer</keyword>
<dbReference type="PANTHER" id="PTHR24240">
    <property type="entry name" value="OPSIN"/>
    <property type="match status" value="1"/>
</dbReference>
<feature type="transmembrane region" description="Helical" evidence="10">
    <location>
        <begin position="140"/>
        <end position="165"/>
    </location>
</feature>
<feature type="transmembrane region" description="Helical" evidence="10">
    <location>
        <begin position="177"/>
        <end position="199"/>
    </location>
</feature>
<keyword evidence="13" id="KW-1185">Reference proteome</keyword>
<dbReference type="CDD" id="cd00637">
    <property type="entry name" value="7tm_classA_rhodopsin-like"/>
    <property type="match status" value="1"/>
</dbReference>
<keyword evidence="3 10" id="KW-1133">Transmembrane helix</keyword>
<dbReference type="KEGG" id="bbel:109480443"/>
<evidence type="ECO:0000259" key="12">
    <source>
        <dbReference type="PROSITE" id="PS50262"/>
    </source>
</evidence>
<accession>A0A6P5A4R4</accession>
<keyword evidence="5 10" id="KW-0472">Membrane</keyword>
<evidence type="ECO:0000313" key="14">
    <source>
        <dbReference type="RefSeq" id="XP_019638192.1"/>
    </source>
</evidence>
<name>A0A6P5A4R4_BRABE</name>
<dbReference type="PRINTS" id="PR00237">
    <property type="entry name" value="GPCRRHODOPSN"/>
</dbReference>
<feature type="domain" description="G-protein coupled receptors family 1 profile" evidence="12">
    <location>
        <begin position="119"/>
        <end position="374"/>
    </location>
</feature>
<dbReference type="Proteomes" id="UP000515135">
    <property type="component" value="Unplaced"/>
</dbReference>
<evidence type="ECO:0000256" key="9">
    <source>
        <dbReference type="SAM" id="MobiDB-lite"/>
    </source>
</evidence>
<dbReference type="InterPro" id="IPR050125">
    <property type="entry name" value="GPCR_opsins"/>
</dbReference>
<dbReference type="Gene3D" id="1.20.1070.10">
    <property type="entry name" value="Rhodopsin 7-helix transmembrane proteins"/>
    <property type="match status" value="1"/>
</dbReference>
<feature type="transmembrane region" description="Helical" evidence="10">
    <location>
        <begin position="102"/>
        <end position="128"/>
    </location>
</feature>
<keyword evidence="4 8" id="KW-0297">G-protein coupled receptor</keyword>
<dbReference type="RefSeq" id="XP_019638192.1">
    <property type="nucleotide sequence ID" value="XM_019782633.1"/>
</dbReference>
<feature type="region of interest" description="Disordered" evidence="9">
    <location>
        <begin position="34"/>
        <end position="54"/>
    </location>
</feature>
<dbReference type="SUPFAM" id="SSF81321">
    <property type="entry name" value="Family A G protein-coupled receptor-like"/>
    <property type="match status" value="1"/>
</dbReference>
<feature type="transmembrane region" description="Helical" evidence="10">
    <location>
        <begin position="324"/>
        <end position="344"/>
    </location>
</feature>
<evidence type="ECO:0000256" key="3">
    <source>
        <dbReference type="ARBA" id="ARBA00022989"/>
    </source>
</evidence>
<comment type="similarity">
    <text evidence="8">Belongs to the G-protein coupled receptor 1 family.</text>
</comment>
<evidence type="ECO:0000256" key="6">
    <source>
        <dbReference type="ARBA" id="ARBA00023170"/>
    </source>
</evidence>
<proteinExistence type="inferred from homology"/>
<dbReference type="GO" id="GO:0016020">
    <property type="term" value="C:membrane"/>
    <property type="evidence" value="ECO:0007669"/>
    <property type="project" value="UniProtKB-SubCell"/>
</dbReference>
<dbReference type="OrthoDB" id="9997799at2759"/>
<dbReference type="InterPro" id="IPR017452">
    <property type="entry name" value="GPCR_Rhodpsn_7TM"/>
</dbReference>
<protein>
    <submittedName>
        <fullName evidence="14">Melatonin-related receptor-like</fullName>
    </submittedName>
</protein>
<dbReference type="PROSITE" id="PS50262">
    <property type="entry name" value="G_PROTEIN_RECEP_F1_2"/>
    <property type="match status" value="1"/>
</dbReference>
<feature type="transmembrane region" description="Helical" evidence="10">
    <location>
        <begin position="263"/>
        <end position="285"/>
    </location>
</feature>
<dbReference type="GO" id="GO:0004930">
    <property type="term" value="F:G protein-coupled receptor activity"/>
    <property type="evidence" value="ECO:0007669"/>
    <property type="project" value="UniProtKB-KW"/>
</dbReference>
<comment type="subcellular location">
    <subcellularLocation>
        <location evidence="1">Membrane</location>
        <topology evidence="1">Multi-pass membrane protein</topology>
    </subcellularLocation>
</comment>
<feature type="transmembrane region" description="Helical" evidence="10">
    <location>
        <begin position="356"/>
        <end position="376"/>
    </location>
</feature>
<dbReference type="PROSITE" id="PS00237">
    <property type="entry name" value="G_PROTEIN_RECEP_F1_1"/>
    <property type="match status" value="1"/>
</dbReference>
<evidence type="ECO:0000256" key="8">
    <source>
        <dbReference type="RuleBase" id="RU000688"/>
    </source>
</evidence>
<keyword evidence="6 8" id="KW-0675">Receptor</keyword>
<feature type="transmembrane region" description="Helical" evidence="10">
    <location>
        <begin position="220"/>
        <end position="243"/>
    </location>
</feature>
<evidence type="ECO:0000313" key="13">
    <source>
        <dbReference type="Proteomes" id="UP000515135"/>
    </source>
</evidence>
<gene>
    <name evidence="14" type="primary">LOC109480443</name>
</gene>
<keyword evidence="2 8" id="KW-0812">Transmembrane</keyword>
<dbReference type="GeneID" id="109480443"/>
<keyword evidence="11" id="KW-0732">Signal</keyword>
<feature type="chain" id="PRO_5028085613" evidence="11">
    <location>
        <begin position="29"/>
        <end position="405"/>
    </location>
</feature>
<evidence type="ECO:0000256" key="4">
    <source>
        <dbReference type="ARBA" id="ARBA00023040"/>
    </source>
</evidence>
<dbReference type="AlphaFoldDB" id="A0A6P5A4R4"/>
<evidence type="ECO:0000256" key="7">
    <source>
        <dbReference type="ARBA" id="ARBA00023224"/>
    </source>
</evidence>
<sequence>MNRYIICLLPSLLFWWAPIVTVLPLLEARPQVTVAPTSQTHGDEHTSVSPDGSYWTDSGAASSTAFYESHDYGEEPDNVTMGNWSLITGDPLVASTWSLHGVAIRSTVTGVFSVVGTIGNGLVILAFCTYKQVRTSAHTFILSISISDIMMTGFQYPTAMASMIIGAPALGETLCPMVGALLCLSIYVSFLSMVLIAFNRCMHITKSPSTYRKLFTPVKSFLWVLLSWVVAGLLLIPGFLGYGEFGWSKYQLCSIVHEHPYSPYYMSNVFGITYCIVFFVVAGIYTRIYFFVKDSVVTMAAANLNLVNRNQYVSKRVIKQTKHMFIIFSAFTVSTAPSVLLYMINVHDSFFPFEVIYVVFIVYRLNHVLNPFLFAWKLRVFRRAFKALLQCKRQLPFQPGDGPQF</sequence>
<evidence type="ECO:0000256" key="1">
    <source>
        <dbReference type="ARBA" id="ARBA00004141"/>
    </source>
</evidence>
<evidence type="ECO:0000256" key="10">
    <source>
        <dbReference type="SAM" id="Phobius"/>
    </source>
</evidence>
<reference evidence="14" key="1">
    <citation type="submission" date="2025-08" db="UniProtKB">
        <authorList>
            <consortium name="RefSeq"/>
        </authorList>
    </citation>
    <scope>IDENTIFICATION</scope>
    <source>
        <tissue evidence="14">Gonad</tissue>
    </source>
</reference>
<evidence type="ECO:0000256" key="11">
    <source>
        <dbReference type="SAM" id="SignalP"/>
    </source>
</evidence>
<evidence type="ECO:0000256" key="2">
    <source>
        <dbReference type="ARBA" id="ARBA00022692"/>
    </source>
</evidence>
<organism evidence="13 14">
    <name type="scientific">Branchiostoma belcheri</name>
    <name type="common">Amphioxus</name>
    <dbReference type="NCBI Taxonomy" id="7741"/>
    <lineage>
        <taxon>Eukaryota</taxon>
        <taxon>Metazoa</taxon>
        <taxon>Chordata</taxon>
        <taxon>Cephalochordata</taxon>
        <taxon>Leptocardii</taxon>
        <taxon>Amphioxiformes</taxon>
        <taxon>Branchiostomatidae</taxon>
        <taxon>Branchiostoma</taxon>
    </lineage>
</organism>
<dbReference type="FunFam" id="1.20.1070.10:FF:000313">
    <property type="entry name" value="Uncharacterized protein"/>
    <property type="match status" value="1"/>
</dbReference>